<proteinExistence type="predicted"/>
<organism evidence="1 2">
    <name type="scientific">Catharanthus roseus</name>
    <name type="common">Madagascar periwinkle</name>
    <name type="synonym">Vinca rosea</name>
    <dbReference type="NCBI Taxonomy" id="4058"/>
    <lineage>
        <taxon>Eukaryota</taxon>
        <taxon>Viridiplantae</taxon>
        <taxon>Streptophyta</taxon>
        <taxon>Embryophyta</taxon>
        <taxon>Tracheophyta</taxon>
        <taxon>Spermatophyta</taxon>
        <taxon>Magnoliopsida</taxon>
        <taxon>eudicotyledons</taxon>
        <taxon>Gunneridae</taxon>
        <taxon>Pentapetalae</taxon>
        <taxon>asterids</taxon>
        <taxon>lamiids</taxon>
        <taxon>Gentianales</taxon>
        <taxon>Apocynaceae</taxon>
        <taxon>Rauvolfioideae</taxon>
        <taxon>Vinceae</taxon>
        <taxon>Catharanthinae</taxon>
        <taxon>Catharanthus</taxon>
    </lineage>
</organism>
<name>A0ACC0CDR9_CATRO</name>
<sequence length="108" mass="12470">MLECSLTRHQTPRTWDFRTKLGLSPSVTVCNRVAEKSFKDIVSNGKLLPLIYMGDESLDEFVATDLPRLERLAANPDESLICMQISLYDYKQLWRPWQKALIIKILGQ</sequence>
<gene>
    <name evidence="1" type="ORF">M9H77_04220</name>
</gene>
<evidence type="ECO:0000313" key="1">
    <source>
        <dbReference type="EMBL" id="KAI5682992.1"/>
    </source>
</evidence>
<accession>A0ACC0CDR9</accession>
<keyword evidence="2" id="KW-1185">Reference proteome</keyword>
<dbReference type="Proteomes" id="UP001060085">
    <property type="component" value="Linkage Group LG01"/>
</dbReference>
<reference evidence="2" key="1">
    <citation type="journal article" date="2023" name="Nat. Plants">
        <title>Single-cell RNA sequencing provides a high-resolution roadmap for understanding the multicellular compartmentation of specialized metabolism.</title>
        <authorList>
            <person name="Sun S."/>
            <person name="Shen X."/>
            <person name="Li Y."/>
            <person name="Li Y."/>
            <person name="Wang S."/>
            <person name="Li R."/>
            <person name="Zhang H."/>
            <person name="Shen G."/>
            <person name="Guo B."/>
            <person name="Wei J."/>
            <person name="Xu J."/>
            <person name="St-Pierre B."/>
            <person name="Chen S."/>
            <person name="Sun C."/>
        </authorList>
    </citation>
    <scope>NUCLEOTIDE SEQUENCE [LARGE SCALE GENOMIC DNA]</scope>
</reference>
<dbReference type="EMBL" id="CM044701">
    <property type="protein sequence ID" value="KAI5682992.1"/>
    <property type="molecule type" value="Genomic_DNA"/>
</dbReference>
<comment type="caution">
    <text evidence="1">The sequence shown here is derived from an EMBL/GenBank/DDBJ whole genome shotgun (WGS) entry which is preliminary data.</text>
</comment>
<evidence type="ECO:0000313" key="2">
    <source>
        <dbReference type="Proteomes" id="UP001060085"/>
    </source>
</evidence>
<protein>
    <submittedName>
        <fullName evidence="1">Uncharacterized protein</fullName>
    </submittedName>
</protein>